<comment type="subcellular location">
    <subcellularLocation>
        <location evidence="1">Membrane</location>
        <topology evidence="1">Single-pass type II membrane protein</topology>
    </subcellularLocation>
</comment>
<feature type="domain" description="GH16" evidence="10">
    <location>
        <begin position="88"/>
        <end position="479"/>
    </location>
</feature>
<dbReference type="GO" id="GO:0005886">
    <property type="term" value="C:plasma membrane"/>
    <property type="evidence" value="ECO:0007669"/>
    <property type="project" value="TreeGrafter"/>
</dbReference>
<dbReference type="PANTHER" id="PTHR31361:SF1">
    <property type="entry name" value="BETA-GLUCAN SYNTHESIS-ASSOCIATED PROTEIN KRE6-RELATED"/>
    <property type="match status" value="1"/>
</dbReference>
<dbReference type="GO" id="GO:0005789">
    <property type="term" value="C:endoplasmic reticulum membrane"/>
    <property type="evidence" value="ECO:0007669"/>
    <property type="project" value="TreeGrafter"/>
</dbReference>
<keyword evidence="3 9" id="KW-0812">Transmembrane</keyword>
<dbReference type="OrthoDB" id="412647at2759"/>
<keyword evidence="7" id="KW-0325">Glycoprotein</keyword>
<evidence type="ECO:0000256" key="1">
    <source>
        <dbReference type="ARBA" id="ARBA00004606"/>
    </source>
</evidence>
<evidence type="ECO:0000259" key="10">
    <source>
        <dbReference type="PROSITE" id="PS51762"/>
    </source>
</evidence>
<evidence type="ECO:0000313" key="12">
    <source>
        <dbReference type="Proteomes" id="UP000245771"/>
    </source>
</evidence>
<protein>
    <submittedName>
        <fullName evidence="11">SKN1-domain-containing protein</fullName>
    </submittedName>
</protein>
<dbReference type="Proteomes" id="UP000245771">
    <property type="component" value="Unassembled WGS sequence"/>
</dbReference>
<dbReference type="InterPro" id="IPR005629">
    <property type="entry name" value="Skn1/Kre6/Sbg1"/>
</dbReference>
<keyword evidence="4" id="KW-0735">Signal-anchor</keyword>
<dbReference type="GO" id="GO:0015926">
    <property type="term" value="F:glucosidase activity"/>
    <property type="evidence" value="ECO:0007669"/>
    <property type="project" value="TreeGrafter"/>
</dbReference>
<proteinExistence type="inferred from homology"/>
<keyword evidence="5 9" id="KW-1133">Transmembrane helix</keyword>
<dbReference type="InterPro" id="IPR000757">
    <property type="entry name" value="Beta-glucanase-like"/>
</dbReference>
<dbReference type="AlphaFoldDB" id="A0A316VMN4"/>
<dbReference type="EMBL" id="KZ819602">
    <property type="protein sequence ID" value="PWN38554.1"/>
    <property type="molecule type" value="Genomic_DNA"/>
</dbReference>
<dbReference type="InterPro" id="IPR013320">
    <property type="entry name" value="ConA-like_dom_sf"/>
</dbReference>
<accession>A0A316VMN4</accession>
<sequence length="564" mass="62162">MKREADDDFHDPTKETEKQSIDFRGCLNIATLVLLAVTITVLFLGYPVFYDFYIKRRYGDKGGFMLGGANSTGQVPDLTLMHGLRQGLIDRDTPKSAYTKGGFGADKTETWELMFSDEFNTDGRSFYPGEDPFWEAVNLYAHGTGDLEWYDPSAVMTKGGALVITATNHAEHNLNFTSGQVTSWNKFCFTGGYLEASIILPGDPTVSGWWPAVWTMGNLGRANYAATTEGTWPYSYNSCDRGTLINQTDADGMGPEAAIEGGDVMFNAQYKTKNLSWQPGQRLSACTCTEDDHPGPVNHDGSYVGRSAPEIDLFEAQVGGGQGSLSLSCQFMPASDEYKLFNSSGTEYELGTVNGKNVTLNSYEGSVLQMAASAVAYTNQESYQNAGGNFSVWGVEYLPGPEGYSRWYIDGEMAWTLNAAAVGPDPLAGISQRPIPDEPMYIIMNLAISQGFGYIDWKKLVFPATMQVDYIRVYQAKDKQNLGCDPLDRPTLNYINKHWEAYTNPNLTIWGGDRSTGGYGANWPRCDEAPRKYPGRLRPDGITEAPYLTVPEQYRGDGNSHSKS</sequence>
<dbReference type="PROSITE" id="PS51762">
    <property type="entry name" value="GH16_2"/>
    <property type="match status" value="1"/>
</dbReference>
<dbReference type="RefSeq" id="XP_025358856.1">
    <property type="nucleotide sequence ID" value="XM_025501354.1"/>
</dbReference>
<feature type="transmembrane region" description="Helical" evidence="9">
    <location>
        <begin position="29"/>
        <end position="49"/>
    </location>
</feature>
<dbReference type="PANTHER" id="PTHR31361">
    <property type="entry name" value="BETA-GLUCAN SYNTHESIS-ASSOCIATED PROTEIN KRE6-RELATED"/>
    <property type="match status" value="1"/>
</dbReference>
<dbReference type="FunFam" id="2.60.120.200:FF:000135">
    <property type="entry name" value="Related to KRE6-glucan synthase subunit"/>
    <property type="match status" value="1"/>
</dbReference>
<dbReference type="GO" id="GO:0006078">
    <property type="term" value="P:(1-&gt;6)-beta-D-glucan biosynthetic process"/>
    <property type="evidence" value="ECO:0007669"/>
    <property type="project" value="TreeGrafter"/>
</dbReference>
<name>A0A316VMN4_9BASI</name>
<dbReference type="InParanoid" id="A0A316VMN4"/>
<dbReference type="STRING" id="1280837.A0A316VMN4"/>
<comment type="similarity">
    <text evidence="2">Belongs to the SKN1/KRE6 family.</text>
</comment>
<evidence type="ECO:0000256" key="6">
    <source>
        <dbReference type="ARBA" id="ARBA00023136"/>
    </source>
</evidence>
<evidence type="ECO:0000256" key="8">
    <source>
        <dbReference type="ARBA" id="ARBA00023316"/>
    </source>
</evidence>
<dbReference type="GO" id="GO:0031505">
    <property type="term" value="P:fungal-type cell wall organization"/>
    <property type="evidence" value="ECO:0007669"/>
    <property type="project" value="TreeGrafter"/>
</dbReference>
<dbReference type="GeneID" id="37023135"/>
<evidence type="ECO:0000313" key="11">
    <source>
        <dbReference type="EMBL" id="PWN38554.1"/>
    </source>
</evidence>
<evidence type="ECO:0000256" key="4">
    <source>
        <dbReference type="ARBA" id="ARBA00022968"/>
    </source>
</evidence>
<evidence type="ECO:0000256" key="2">
    <source>
        <dbReference type="ARBA" id="ARBA00010962"/>
    </source>
</evidence>
<keyword evidence="12" id="KW-1185">Reference proteome</keyword>
<evidence type="ECO:0000256" key="7">
    <source>
        <dbReference type="ARBA" id="ARBA00023180"/>
    </source>
</evidence>
<reference evidence="11 12" key="1">
    <citation type="journal article" date="2018" name="Mol. Biol. Evol.">
        <title>Broad Genomic Sampling Reveals a Smut Pathogenic Ancestry of the Fungal Clade Ustilaginomycotina.</title>
        <authorList>
            <person name="Kijpornyongpan T."/>
            <person name="Mondo S.J."/>
            <person name="Barry K."/>
            <person name="Sandor L."/>
            <person name="Lee J."/>
            <person name="Lipzen A."/>
            <person name="Pangilinan J."/>
            <person name="LaButti K."/>
            <person name="Hainaut M."/>
            <person name="Henrissat B."/>
            <person name="Grigoriev I.V."/>
            <person name="Spatafora J.W."/>
            <person name="Aime M.C."/>
        </authorList>
    </citation>
    <scope>NUCLEOTIDE SEQUENCE [LARGE SCALE GENOMIC DNA]</scope>
    <source>
        <strain evidence="11 12">MCA 3882</strain>
    </source>
</reference>
<evidence type="ECO:0000256" key="3">
    <source>
        <dbReference type="ARBA" id="ARBA00022692"/>
    </source>
</evidence>
<organism evidence="11 12">
    <name type="scientific">Meira miltonrushii</name>
    <dbReference type="NCBI Taxonomy" id="1280837"/>
    <lineage>
        <taxon>Eukaryota</taxon>
        <taxon>Fungi</taxon>
        <taxon>Dikarya</taxon>
        <taxon>Basidiomycota</taxon>
        <taxon>Ustilaginomycotina</taxon>
        <taxon>Exobasidiomycetes</taxon>
        <taxon>Exobasidiales</taxon>
        <taxon>Brachybasidiaceae</taxon>
        <taxon>Meira</taxon>
    </lineage>
</organism>
<evidence type="ECO:0000256" key="9">
    <source>
        <dbReference type="SAM" id="Phobius"/>
    </source>
</evidence>
<gene>
    <name evidence="11" type="ORF">FA14DRAFT_183912</name>
</gene>
<dbReference type="SUPFAM" id="SSF49899">
    <property type="entry name" value="Concanavalin A-like lectins/glucanases"/>
    <property type="match status" value="1"/>
</dbReference>
<keyword evidence="8" id="KW-0961">Cell wall biogenesis/degradation</keyword>
<dbReference type="Pfam" id="PF03935">
    <property type="entry name" value="SKN1_KRE6_Sbg1"/>
    <property type="match status" value="1"/>
</dbReference>
<keyword evidence="6 9" id="KW-0472">Membrane</keyword>
<dbReference type="Gene3D" id="2.60.120.200">
    <property type="match status" value="2"/>
</dbReference>
<evidence type="ECO:0000256" key="5">
    <source>
        <dbReference type="ARBA" id="ARBA00022989"/>
    </source>
</evidence>